<gene>
    <name evidence="5" type="ORF">SAMN04489713_107131</name>
</gene>
<evidence type="ECO:0000256" key="3">
    <source>
        <dbReference type="PIRSR" id="PIRSR601559-50"/>
    </source>
</evidence>
<comment type="similarity">
    <text evidence="4">Belongs to the metallo-dependent hydrolases superfamily. Phosphotriesterase family.</text>
</comment>
<protein>
    <submittedName>
        <fullName evidence="5">Phosphotriesterase-related protein</fullName>
    </submittedName>
</protein>
<accession>A0A1I5I4Y2</accession>
<dbReference type="AlphaFoldDB" id="A0A1I5I4Y2"/>
<keyword evidence="6" id="KW-1185">Reference proteome</keyword>
<dbReference type="EMBL" id="FOVH01000007">
    <property type="protein sequence ID" value="SFO55632.1"/>
    <property type="molecule type" value="Genomic_DNA"/>
</dbReference>
<keyword evidence="1" id="KW-0479">Metal-binding</keyword>
<keyword evidence="2" id="KW-0378">Hydrolase</keyword>
<evidence type="ECO:0000313" key="6">
    <source>
        <dbReference type="Proteomes" id="UP000183413"/>
    </source>
</evidence>
<dbReference type="PANTHER" id="PTHR10819">
    <property type="entry name" value="PHOSPHOTRIESTERASE-RELATED"/>
    <property type="match status" value="1"/>
</dbReference>
<dbReference type="InterPro" id="IPR001559">
    <property type="entry name" value="Phosphotriesterase"/>
</dbReference>
<dbReference type="Proteomes" id="UP000183413">
    <property type="component" value="Unassembled WGS sequence"/>
</dbReference>
<feature type="modified residue" description="N6-carboxylysine" evidence="3 4">
    <location>
        <position position="63"/>
    </location>
</feature>
<sequence>MNERVDLNIIPATGIYTFDSVPFFFSFHGPGTPLGGDEPMVGMFLKDLTEGIGGTSVKAGFLKCAIDSTLTDGVERVFAAVAEASRETGAPITVHTSAPHGTGLLAQEYFTKAGVDPGKLVIGHCGDSADLDYLHRIIDGGSYLGMDRFGLDNLLPTEQRVATVVQLVSEGYADRMLLAHDAACHNDWFQPGFPEQVVPDWHFTFIPNEVLPKLRQAGLSEEQITTMLVDNPRRYLSRN</sequence>
<dbReference type="SUPFAM" id="SSF51556">
    <property type="entry name" value="Metallo-dependent hydrolases"/>
    <property type="match status" value="1"/>
</dbReference>
<dbReference type="GO" id="GO:0016787">
    <property type="term" value="F:hydrolase activity"/>
    <property type="evidence" value="ECO:0007669"/>
    <property type="project" value="UniProtKB-KW"/>
</dbReference>
<organism evidence="5 6">
    <name type="scientific">Actinomadura madurae</name>
    <dbReference type="NCBI Taxonomy" id="1993"/>
    <lineage>
        <taxon>Bacteria</taxon>
        <taxon>Bacillati</taxon>
        <taxon>Actinomycetota</taxon>
        <taxon>Actinomycetes</taxon>
        <taxon>Streptosporangiales</taxon>
        <taxon>Thermomonosporaceae</taxon>
        <taxon>Actinomadura</taxon>
    </lineage>
</organism>
<reference evidence="5 6" key="1">
    <citation type="submission" date="2016-10" db="EMBL/GenBank/DDBJ databases">
        <authorList>
            <person name="de Groot N.N."/>
        </authorList>
    </citation>
    <scope>NUCLEOTIDE SEQUENCE [LARGE SCALE GENOMIC DNA]</scope>
    <source>
        <strain evidence="5 6">DSM 43067</strain>
    </source>
</reference>
<dbReference type="InParanoid" id="A0A1I5I4Y2"/>
<dbReference type="GO" id="GO:0008270">
    <property type="term" value="F:zinc ion binding"/>
    <property type="evidence" value="ECO:0007669"/>
    <property type="project" value="InterPro"/>
</dbReference>
<evidence type="ECO:0000256" key="4">
    <source>
        <dbReference type="PROSITE-ProRule" id="PRU00679"/>
    </source>
</evidence>
<dbReference type="STRING" id="1993.SAMN04489713_107131"/>
<dbReference type="Pfam" id="PF02126">
    <property type="entry name" value="PTE"/>
    <property type="match status" value="1"/>
</dbReference>
<dbReference type="PROSITE" id="PS51347">
    <property type="entry name" value="PHOSPHOTRIESTERASE_2"/>
    <property type="match status" value="1"/>
</dbReference>
<dbReference type="PANTHER" id="PTHR10819:SF3">
    <property type="entry name" value="PHOSPHOTRIESTERASE-RELATED PROTEIN"/>
    <property type="match status" value="1"/>
</dbReference>
<evidence type="ECO:0000313" key="5">
    <source>
        <dbReference type="EMBL" id="SFO55632.1"/>
    </source>
</evidence>
<proteinExistence type="inferred from homology"/>
<dbReference type="InterPro" id="IPR032466">
    <property type="entry name" value="Metal_Hydrolase"/>
</dbReference>
<dbReference type="Gene3D" id="3.20.20.140">
    <property type="entry name" value="Metal-dependent hydrolases"/>
    <property type="match status" value="1"/>
</dbReference>
<evidence type="ECO:0000256" key="1">
    <source>
        <dbReference type="ARBA" id="ARBA00022723"/>
    </source>
</evidence>
<evidence type="ECO:0000256" key="2">
    <source>
        <dbReference type="ARBA" id="ARBA00022801"/>
    </source>
</evidence>
<name>A0A1I5I4Y2_9ACTN</name>